<proteinExistence type="predicted"/>
<feature type="region of interest" description="Disordered" evidence="2">
    <location>
        <begin position="143"/>
        <end position="211"/>
    </location>
</feature>
<evidence type="ECO:0000256" key="1">
    <source>
        <dbReference type="SAM" id="Coils"/>
    </source>
</evidence>
<evidence type="ECO:0000256" key="2">
    <source>
        <dbReference type="SAM" id="MobiDB-lite"/>
    </source>
</evidence>
<feature type="region of interest" description="Disordered" evidence="2">
    <location>
        <begin position="411"/>
        <end position="520"/>
    </location>
</feature>
<sequence length="1198" mass="123945">MKTSTPAKDKENQARSSPGDEDQFKFTPPAGDAGTSNSVQGSRRRLVKPLSPEKSKKGPGNAQTASHPSAAGGQPGATVHGAGIPPTISLSRVNEVSEGSSSPGGKQLSSAVEVNSATPNGVTSAESIPGRFLARGLSALKIQAGNPGDDAHAGHDKPGSPSPLRDGLAYMTPLSAFGPDTSPQPRGSSPGVTAGGDADQRTPPVAAQTGSSVWPKMQALDEPEDHAASMALINNFRRASERATSPQAASPVALIEPQPNVALEPTPASVSPLAPIPPTAVPHVMPTNEPLSAEVPAPEDMKTGDLSGLAPLDGPALAGPAISSPCPGPGDHDSMSTGTHAPRTPTAVVGSGVTSNGPACNMPEQRAPVPAPTPRNAFSLLSVGTVWDEPRTPAIGIPVWTDAGSPEATPVPFSAFMSRLHPSNDGRTASEAPSQIAAGGSDDAGAAADAITPQTPRHDSTPASGGLNSASDHLQSMSVSNDNAAASEAASRTSQDGCETPASWVASGGQTGVSPAADHTKIPLSASEPHQANSSIYVGMPQLARLPLTAKSGKSEHIEEPRTAAADLPGPAATAPGASDLHEADDGLSTAEGANGVLSAREYTHLEEGGKHISARATAQPSQGGTGHVNTPIASITAAEARTMSADLPVGEEAAGGIAPAATGEVMPPMPAQYASSPTAQLLASAIVHMGDRTDGNGPATPELVYPHGSSPPAAEVTSVHAKHTRRGIAAAAASTPAADGAMVKGLPAGSQAREQAAAPGWVASFVLLPEGAAGSPVRAADDAALAVPSWQTPIHVRSISPHTADLSTPVELPLSAEHEPHRGALAAATEVTSTPMRHASGRVELSENSEPEGAASGLDSPEFAPEFAQEVARMLLASSPKSSPGAPEDVLDLISPGTKTSLCLTPEELAGLVPELQELQAMSRQTLLRHAVRSNVEACGLARDKAELLSIHQDRSALIQQLRDEKSQAEIRATTRQHQLEVQLAQARQSMSEIDGKFRMLYQEKYVPLKAQLKRHLELQDSLTQQHSDAFQACQDLQSVLEASKQEKDQLRAELQTSQEQTAFASNEAEAAREALVAAAQEQQASADASFMSRVTAAEEAAALAETTSKARQQQVQKGQAEMEQLQQKVADMDTLLRRFKHQNDRFAATKGQYEEDMRKLASQMQDKADENGMLLRMCDQLMTELEKRGIAVPPPQ</sequence>
<feature type="compositionally biased region" description="Basic and acidic residues" evidence="2">
    <location>
        <begin position="149"/>
        <end position="158"/>
    </location>
</feature>
<feature type="compositionally biased region" description="Polar residues" evidence="2">
    <location>
        <begin position="88"/>
        <end position="126"/>
    </location>
</feature>
<feature type="compositionally biased region" description="Basic and acidic residues" evidence="2">
    <location>
        <begin position="553"/>
        <end position="562"/>
    </location>
</feature>
<feature type="region of interest" description="Disordered" evidence="2">
    <location>
        <begin position="1"/>
        <end position="127"/>
    </location>
</feature>
<dbReference type="Proteomes" id="UP001485043">
    <property type="component" value="Unassembled WGS sequence"/>
</dbReference>
<evidence type="ECO:0000313" key="4">
    <source>
        <dbReference type="Proteomes" id="UP001485043"/>
    </source>
</evidence>
<feature type="coiled-coil region" evidence="1">
    <location>
        <begin position="1110"/>
        <end position="1172"/>
    </location>
</feature>
<feature type="compositionally biased region" description="Polar residues" evidence="2">
    <location>
        <begin position="461"/>
        <end position="477"/>
    </location>
</feature>
<organism evidence="3 4">
    <name type="scientific">Apatococcus fuscideae</name>
    <dbReference type="NCBI Taxonomy" id="2026836"/>
    <lineage>
        <taxon>Eukaryota</taxon>
        <taxon>Viridiplantae</taxon>
        <taxon>Chlorophyta</taxon>
        <taxon>core chlorophytes</taxon>
        <taxon>Trebouxiophyceae</taxon>
        <taxon>Chlorellales</taxon>
        <taxon>Chlorellaceae</taxon>
        <taxon>Apatococcus</taxon>
    </lineage>
</organism>
<accession>A0AAW1T2Y5</accession>
<feature type="compositionally biased region" description="Polar residues" evidence="2">
    <location>
        <begin position="181"/>
        <end position="191"/>
    </location>
</feature>
<keyword evidence="4" id="KW-1185">Reference proteome</keyword>
<protein>
    <recommendedName>
        <fullName evidence="5">Transforming acidic coiled-coil-containing protein C-terminal domain-containing protein</fullName>
    </recommendedName>
</protein>
<gene>
    <name evidence="3" type="ORF">WJX84_001493</name>
</gene>
<feature type="coiled-coil region" evidence="1">
    <location>
        <begin position="1035"/>
        <end position="1069"/>
    </location>
</feature>
<name>A0AAW1T2Y5_9CHLO</name>
<dbReference type="EMBL" id="JALJOV010000531">
    <property type="protein sequence ID" value="KAK9862985.1"/>
    <property type="molecule type" value="Genomic_DNA"/>
</dbReference>
<feature type="region of interest" description="Disordered" evidence="2">
    <location>
        <begin position="842"/>
        <end position="861"/>
    </location>
</feature>
<feature type="compositionally biased region" description="Low complexity" evidence="2">
    <location>
        <begin position="478"/>
        <end position="494"/>
    </location>
</feature>
<reference evidence="3 4" key="1">
    <citation type="journal article" date="2024" name="Nat. Commun.">
        <title>Phylogenomics reveals the evolutionary origins of lichenization in chlorophyte algae.</title>
        <authorList>
            <person name="Puginier C."/>
            <person name="Libourel C."/>
            <person name="Otte J."/>
            <person name="Skaloud P."/>
            <person name="Haon M."/>
            <person name="Grisel S."/>
            <person name="Petersen M."/>
            <person name="Berrin J.G."/>
            <person name="Delaux P.M."/>
            <person name="Dal Grande F."/>
            <person name="Keller J."/>
        </authorList>
    </citation>
    <scope>NUCLEOTIDE SEQUENCE [LARGE SCALE GENOMIC DNA]</scope>
    <source>
        <strain evidence="3 4">SAG 2523</strain>
    </source>
</reference>
<comment type="caution">
    <text evidence="3">The sequence shown here is derived from an EMBL/GenBank/DDBJ whole genome shotgun (WGS) entry which is preliminary data.</text>
</comment>
<feature type="compositionally biased region" description="Low complexity" evidence="2">
    <location>
        <begin position="563"/>
        <end position="578"/>
    </location>
</feature>
<evidence type="ECO:0008006" key="5">
    <source>
        <dbReference type="Google" id="ProtNLM"/>
    </source>
</evidence>
<feature type="compositionally biased region" description="Low complexity" evidence="2">
    <location>
        <begin position="437"/>
        <end position="450"/>
    </location>
</feature>
<dbReference type="AlphaFoldDB" id="A0AAW1T2Y5"/>
<feature type="region of interest" description="Disordered" evidence="2">
    <location>
        <begin position="551"/>
        <end position="591"/>
    </location>
</feature>
<keyword evidence="1" id="KW-0175">Coiled coil</keyword>
<evidence type="ECO:0000313" key="3">
    <source>
        <dbReference type="EMBL" id="KAK9862985.1"/>
    </source>
</evidence>